<dbReference type="EC" id="2.7.1.30" evidence="10"/>
<keyword evidence="7 10" id="KW-0067">ATP-binding</keyword>
<evidence type="ECO:0000256" key="6">
    <source>
        <dbReference type="ARBA" id="ARBA00022798"/>
    </source>
</evidence>
<feature type="binding site" evidence="10">
    <location>
        <position position="12"/>
    </location>
    <ligand>
        <name>ATP</name>
        <dbReference type="ChEBI" id="CHEBI:30616"/>
    </ligand>
</feature>
<feature type="binding site" evidence="10">
    <location>
        <position position="16"/>
    </location>
    <ligand>
        <name>ADP</name>
        <dbReference type="ChEBI" id="CHEBI:456216"/>
    </ligand>
</feature>
<feature type="binding site" evidence="10">
    <location>
        <position position="12"/>
    </location>
    <ligand>
        <name>ADP</name>
        <dbReference type="ChEBI" id="CHEBI:456216"/>
    </ligand>
</feature>
<feature type="binding site" evidence="10">
    <location>
        <position position="83"/>
    </location>
    <ligand>
        <name>sn-glycerol 3-phosphate</name>
        <dbReference type="ChEBI" id="CHEBI:57597"/>
    </ligand>
</feature>
<comment type="function">
    <text evidence="9 10">Key enzyme in the regulation of glycerol uptake and metabolism. Catalyzes the phosphorylation of glycerol to yield sn-glycerol 3-phosphate.</text>
</comment>
<evidence type="ECO:0000256" key="10">
    <source>
        <dbReference type="HAMAP-Rule" id="MF_00186"/>
    </source>
</evidence>
<dbReference type="Pfam" id="PF02782">
    <property type="entry name" value="FGGY_C"/>
    <property type="match status" value="1"/>
</dbReference>
<keyword evidence="3 10" id="KW-0808">Transferase</keyword>
<dbReference type="InterPro" id="IPR005999">
    <property type="entry name" value="Glycerol_kin"/>
</dbReference>
<comment type="activity regulation">
    <text evidence="10">Inhibited by fructose 1,6-bisphosphate (FBP).</text>
</comment>
<dbReference type="GO" id="GO:0005829">
    <property type="term" value="C:cytosol"/>
    <property type="evidence" value="ECO:0007669"/>
    <property type="project" value="TreeGrafter"/>
</dbReference>
<evidence type="ECO:0000256" key="4">
    <source>
        <dbReference type="ARBA" id="ARBA00022741"/>
    </source>
</evidence>
<dbReference type="GO" id="GO:0006072">
    <property type="term" value="P:glycerol-3-phosphate metabolic process"/>
    <property type="evidence" value="ECO:0007669"/>
    <property type="project" value="InterPro"/>
</dbReference>
<reference evidence="14 15" key="1">
    <citation type="submission" date="2019-08" db="EMBL/GenBank/DDBJ databases">
        <title>In-depth cultivation of the pig gut microbiome towards novel bacterial diversity and tailored functional studies.</title>
        <authorList>
            <person name="Wylensek D."/>
            <person name="Hitch T.C.A."/>
            <person name="Clavel T."/>
        </authorList>
    </citation>
    <scope>NUCLEOTIDE SEQUENCE [LARGE SCALE GENOMIC DNA]</scope>
    <source>
        <strain evidence="14 15">CA-Schmier-601-WT-1</strain>
    </source>
</reference>
<comment type="catalytic activity">
    <reaction evidence="8 10">
        <text>glycerol + ATP = sn-glycerol 3-phosphate + ADP + H(+)</text>
        <dbReference type="Rhea" id="RHEA:21644"/>
        <dbReference type="ChEBI" id="CHEBI:15378"/>
        <dbReference type="ChEBI" id="CHEBI:17754"/>
        <dbReference type="ChEBI" id="CHEBI:30616"/>
        <dbReference type="ChEBI" id="CHEBI:57597"/>
        <dbReference type="ChEBI" id="CHEBI:456216"/>
        <dbReference type="EC" id="2.7.1.30"/>
    </reaction>
</comment>
<feature type="binding site" evidence="10">
    <location>
        <position position="82"/>
    </location>
    <ligand>
        <name>sn-glycerol 3-phosphate</name>
        <dbReference type="ChEBI" id="CHEBI:57597"/>
    </ligand>
</feature>
<feature type="domain" description="Carbohydrate kinase FGGY C-terminal" evidence="13">
    <location>
        <begin position="261"/>
        <end position="450"/>
    </location>
</feature>
<feature type="binding site" evidence="10">
    <location>
        <position position="12"/>
    </location>
    <ligand>
        <name>sn-glycerol 3-phosphate</name>
        <dbReference type="ChEBI" id="CHEBI:57597"/>
    </ligand>
</feature>
<feature type="domain" description="Carbohydrate kinase FGGY N-terminal" evidence="12">
    <location>
        <begin position="5"/>
        <end position="251"/>
    </location>
</feature>
<evidence type="ECO:0000256" key="2">
    <source>
        <dbReference type="ARBA" id="ARBA00009156"/>
    </source>
</evidence>
<keyword evidence="15" id="KW-1185">Reference proteome</keyword>
<evidence type="ECO:0000256" key="3">
    <source>
        <dbReference type="ARBA" id="ARBA00022679"/>
    </source>
</evidence>
<evidence type="ECO:0000313" key="14">
    <source>
        <dbReference type="EMBL" id="MST72713.1"/>
    </source>
</evidence>
<feature type="binding site" evidence="10">
    <location>
        <position position="266"/>
    </location>
    <ligand>
        <name>ADP</name>
        <dbReference type="ChEBI" id="CHEBI:456216"/>
    </ligand>
</feature>
<dbReference type="AlphaFoldDB" id="A0A6N7XEF3"/>
<dbReference type="CDD" id="cd07786">
    <property type="entry name" value="FGGY_EcGK_like"/>
    <property type="match status" value="1"/>
</dbReference>
<feature type="binding site" evidence="10">
    <location>
        <position position="412"/>
    </location>
    <ligand>
        <name>ADP</name>
        <dbReference type="ChEBI" id="CHEBI:456216"/>
    </ligand>
</feature>
<dbReference type="InterPro" id="IPR018484">
    <property type="entry name" value="FGGY_N"/>
</dbReference>
<dbReference type="PROSITE" id="PS00445">
    <property type="entry name" value="FGGY_KINASES_2"/>
    <property type="match status" value="1"/>
</dbReference>
<feature type="binding site" evidence="10">
    <location>
        <position position="266"/>
    </location>
    <ligand>
        <name>ATP</name>
        <dbReference type="ChEBI" id="CHEBI:30616"/>
    </ligand>
</feature>
<keyword evidence="6 10" id="KW-0319">Glycerol metabolism</keyword>
<evidence type="ECO:0000256" key="5">
    <source>
        <dbReference type="ARBA" id="ARBA00022777"/>
    </source>
</evidence>
<evidence type="ECO:0000256" key="9">
    <source>
        <dbReference type="ARBA" id="ARBA00054633"/>
    </source>
</evidence>
<evidence type="ECO:0000313" key="15">
    <source>
        <dbReference type="Proteomes" id="UP000469325"/>
    </source>
</evidence>
<feature type="binding site" evidence="10">
    <location>
        <position position="14"/>
    </location>
    <ligand>
        <name>ATP</name>
        <dbReference type="ChEBI" id="CHEBI:30616"/>
    </ligand>
</feature>
<dbReference type="PROSITE" id="PS00933">
    <property type="entry name" value="FGGY_KINASES_1"/>
    <property type="match status" value="1"/>
</dbReference>
<dbReference type="UniPathway" id="UPA00618">
    <property type="reaction ID" value="UER00672"/>
</dbReference>
<keyword evidence="5 10" id="KW-0418">Kinase</keyword>
<evidence type="ECO:0000256" key="7">
    <source>
        <dbReference type="ARBA" id="ARBA00022840"/>
    </source>
</evidence>
<feature type="binding site" evidence="10">
    <location>
        <position position="83"/>
    </location>
    <ligand>
        <name>glycerol</name>
        <dbReference type="ChEBI" id="CHEBI:17754"/>
    </ligand>
</feature>
<dbReference type="FunFam" id="3.30.420.40:FF:000007">
    <property type="entry name" value="Glycerol kinase"/>
    <property type="match status" value="1"/>
</dbReference>
<dbReference type="EMBL" id="VUNC01000004">
    <property type="protein sequence ID" value="MST72713.1"/>
    <property type="molecule type" value="Genomic_DNA"/>
</dbReference>
<feature type="binding site" evidence="10">
    <location>
        <position position="82"/>
    </location>
    <ligand>
        <name>glycerol</name>
        <dbReference type="ChEBI" id="CHEBI:17754"/>
    </ligand>
</feature>
<accession>A0A6N7XEF3</accession>
<dbReference type="GO" id="GO:0005524">
    <property type="term" value="F:ATP binding"/>
    <property type="evidence" value="ECO:0007669"/>
    <property type="project" value="UniProtKB-UniRule"/>
</dbReference>
<evidence type="ECO:0000259" key="13">
    <source>
        <dbReference type="Pfam" id="PF02782"/>
    </source>
</evidence>
<comment type="similarity">
    <text evidence="2 10 11">Belongs to the FGGY kinase family.</text>
</comment>
<dbReference type="FunFam" id="3.30.420.40:FF:000008">
    <property type="entry name" value="Glycerol kinase"/>
    <property type="match status" value="1"/>
</dbReference>
<comment type="caution">
    <text evidence="14">The sequence shown here is derived from an EMBL/GenBank/DDBJ whole genome shotgun (WGS) entry which is preliminary data.</text>
</comment>
<dbReference type="Proteomes" id="UP000469325">
    <property type="component" value="Unassembled WGS sequence"/>
</dbReference>
<protein>
    <recommendedName>
        <fullName evidence="10">Glycerol kinase</fullName>
        <ecNumber evidence="10">2.7.1.30</ecNumber>
    </recommendedName>
    <alternativeName>
        <fullName evidence="10">ATP:glycerol 3-phosphotransferase</fullName>
    </alternativeName>
    <alternativeName>
        <fullName evidence="10">Glycerokinase</fullName>
        <shortName evidence="10">GK</shortName>
    </alternativeName>
</protein>
<evidence type="ECO:0000256" key="1">
    <source>
        <dbReference type="ARBA" id="ARBA00005190"/>
    </source>
</evidence>
<dbReference type="HAMAP" id="MF_00186">
    <property type="entry name" value="Glycerol_kin"/>
    <property type="match status" value="1"/>
</dbReference>
<dbReference type="GO" id="GO:0004370">
    <property type="term" value="F:glycerol kinase activity"/>
    <property type="evidence" value="ECO:0007669"/>
    <property type="project" value="UniProtKB-UniRule"/>
</dbReference>
<evidence type="ECO:0000259" key="12">
    <source>
        <dbReference type="Pfam" id="PF00370"/>
    </source>
</evidence>
<dbReference type="PANTHER" id="PTHR10196">
    <property type="entry name" value="SUGAR KINASE"/>
    <property type="match status" value="1"/>
</dbReference>
<dbReference type="RefSeq" id="WP_154435127.1">
    <property type="nucleotide sequence ID" value="NZ_VUNC01000004.1"/>
</dbReference>
<name>A0A6N7XEF3_9ACTN</name>
<feature type="binding site" evidence="10">
    <location>
        <position position="135"/>
    </location>
    <ligand>
        <name>glycerol</name>
        <dbReference type="ChEBI" id="CHEBI:17754"/>
    </ligand>
</feature>
<dbReference type="NCBIfam" id="NF000756">
    <property type="entry name" value="PRK00047.1"/>
    <property type="match status" value="1"/>
</dbReference>
<keyword evidence="4 10" id="KW-0547">Nucleotide-binding</keyword>
<dbReference type="InterPro" id="IPR043129">
    <property type="entry name" value="ATPase_NBD"/>
</dbReference>
<evidence type="ECO:0000256" key="11">
    <source>
        <dbReference type="RuleBase" id="RU003733"/>
    </source>
</evidence>
<dbReference type="Pfam" id="PF00370">
    <property type="entry name" value="FGGY_N"/>
    <property type="match status" value="1"/>
</dbReference>
<feature type="binding site" evidence="10">
    <location>
        <position position="245"/>
    </location>
    <ligand>
        <name>glycerol</name>
        <dbReference type="ChEBI" id="CHEBI:17754"/>
    </ligand>
</feature>
<comment type="pathway">
    <text evidence="1 10">Polyol metabolism; glycerol degradation via glycerol kinase pathway; sn-glycerol 3-phosphate from glycerol: step 1/1.</text>
</comment>
<dbReference type="InterPro" id="IPR000577">
    <property type="entry name" value="Carb_kinase_FGGY"/>
</dbReference>
<dbReference type="InterPro" id="IPR018483">
    <property type="entry name" value="Carb_kinase_FGGY_CS"/>
</dbReference>
<dbReference type="GO" id="GO:0019563">
    <property type="term" value="P:glycerol catabolic process"/>
    <property type="evidence" value="ECO:0007669"/>
    <property type="project" value="UniProtKB-UniRule"/>
</dbReference>
<feature type="binding site" evidence="10">
    <location>
        <position position="244"/>
    </location>
    <ligand>
        <name>sn-glycerol 3-phosphate</name>
        <dbReference type="ChEBI" id="CHEBI:57597"/>
    </ligand>
</feature>
<gene>
    <name evidence="10 14" type="primary">glpK</name>
    <name evidence="14" type="ORF">FYJ68_06290</name>
</gene>
<proteinExistence type="inferred from homology"/>
<feature type="binding site" evidence="10">
    <location>
        <position position="244"/>
    </location>
    <ligand>
        <name>glycerol</name>
        <dbReference type="ChEBI" id="CHEBI:17754"/>
    </ligand>
</feature>
<dbReference type="InterPro" id="IPR018485">
    <property type="entry name" value="FGGY_C"/>
</dbReference>
<feature type="binding site" evidence="10">
    <location>
        <position position="13"/>
    </location>
    <ligand>
        <name>ATP</name>
        <dbReference type="ChEBI" id="CHEBI:30616"/>
    </ligand>
</feature>
<dbReference type="SUPFAM" id="SSF53067">
    <property type="entry name" value="Actin-like ATPase domain"/>
    <property type="match status" value="2"/>
</dbReference>
<feature type="binding site" evidence="10">
    <location>
        <position position="311"/>
    </location>
    <ligand>
        <name>ATP</name>
        <dbReference type="ChEBI" id="CHEBI:30616"/>
    </ligand>
</feature>
<sequence>MKRFVIALDQGTTSSRAVLVDHDGTVVDSVQRTYHQIYPKPGWVEHNPQEILYSQLGSLTELVSRHHLSESNVTAIGIDNQRETTIVWDPSTGEPIANAIVWQCRRTASMVEELCGDPKVAQAIRDKTGLLPDAYFSASKIKWLLDNVPGARERAEAGELLFGTVDTWLLWVLSGGMVHATDMTNASRTMLYNIHECRWDQDLLDLFGIPACMMPEVLPSAHVFGETSYPGIPSGIPIAGIAGDQQSALFGQCCFEPGEAKNTYGTGCFLLMNTGDQPVASKNNLVTTIAAAPPEAAKTQYALEGSVFVAGALIQWLRDELGIVRSAEDTEYLARSVPDTGGVYIVPAFTGLGAPYWNPDARGLICGLTRGTTPAHIARAALEALAYQTCDLVRAMEADAERRIVTLDVDGGASRNGFLMQFQADVLRARIHRPSNIETTSMGAAYLAGLTTGFWDDTDEVRSLRKGGDVFVPTMPEGNAERLLEGWARAVQRAM</sequence>
<feature type="binding site" evidence="10">
    <location>
        <position position="412"/>
    </location>
    <ligand>
        <name>ATP</name>
        <dbReference type="ChEBI" id="CHEBI:30616"/>
    </ligand>
</feature>
<feature type="binding site" evidence="10">
    <location>
        <position position="416"/>
    </location>
    <ligand>
        <name>ADP</name>
        <dbReference type="ChEBI" id="CHEBI:456216"/>
    </ligand>
</feature>
<evidence type="ECO:0000256" key="8">
    <source>
        <dbReference type="ARBA" id="ARBA00052101"/>
    </source>
</evidence>
<dbReference type="PIRSF" id="PIRSF000538">
    <property type="entry name" value="GlpK"/>
    <property type="match status" value="1"/>
</dbReference>
<feature type="binding site" evidence="10">
    <location>
        <position position="315"/>
    </location>
    <ligand>
        <name>ATP</name>
        <dbReference type="ChEBI" id="CHEBI:30616"/>
    </ligand>
</feature>
<feature type="binding site" evidence="10">
    <location>
        <position position="135"/>
    </location>
    <ligand>
        <name>sn-glycerol 3-phosphate</name>
        <dbReference type="ChEBI" id="CHEBI:57597"/>
    </ligand>
</feature>
<dbReference type="PANTHER" id="PTHR10196:SF69">
    <property type="entry name" value="GLYCEROL KINASE"/>
    <property type="match status" value="1"/>
</dbReference>
<dbReference type="Gene3D" id="3.30.420.40">
    <property type="match status" value="2"/>
</dbReference>
<organism evidence="14 15">
    <name type="scientific">Olsenella porci</name>
    <dbReference type="NCBI Taxonomy" id="2652279"/>
    <lineage>
        <taxon>Bacteria</taxon>
        <taxon>Bacillati</taxon>
        <taxon>Actinomycetota</taxon>
        <taxon>Coriobacteriia</taxon>
        <taxon>Coriobacteriales</taxon>
        <taxon>Atopobiaceae</taxon>
        <taxon>Olsenella</taxon>
    </lineage>
</organism>
<dbReference type="NCBIfam" id="TIGR01311">
    <property type="entry name" value="glycerol_kin"/>
    <property type="match status" value="1"/>
</dbReference>
<feature type="binding site" evidence="10">
    <location>
        <position position="311"/>
    </location>
    <ligand>
        <name>ADP</name>
        <dbReference type="ChEBI" id="CHEBI:456216"/>
    </ligand>
</feature>